<feature type="region of interest" description="Disordered" evidence="4">
    <location>
        <begin position="34"/>
        <end position="56"/>
    </location>
</feature>
<evidence type="ECO:0000259" key="5">
    <source>
        <dbReference type="PROSITE" id="PS50039"/>
    </source>
</evidence>
<comment type="caution">
    <text evidence="6">The sequence shown here is derived from an EMBL/GenBank/DDBJ whole genome shotgun (WGS) entry which is preliminary data.</text>
</comment>
<dbReference type="Proteomes" id="UP000789706">
    <property type="component" value="Unassembled WGS sequence"/>
</dbReference>
<accession>A0A9N8VQC1</accession>
<keyword evidence="2 3" id="KW-0539">Nucleus</keyword>
<dbReference type="InterPro" id="IPR030456">
    <property type="entry name" value="TF_fork_head_CS_2"/>
</dbReference>
<feature type="DNA-binding region" description="Fork-head" evidence="3">
    <location>
        <begin position="58"/>
        <end position="151"/>
    </location>
</feature>
<dbReference type="PROSITE" id="PS50039">
    <property type="entry name" value="FORK_HEAD_3"/>
    <property type="match status" value="1"/>
</dbReference>
<evidence type="ECO:0000313" key="7">
    <source>
        <dbReference type="Proteomes" id="UP000789706"/>
    </source>
</evidence>
<evidence type="ECO:0000256" key="3">
    <source>
        <dbReference type="PROSITE-ProRule" id="PRU00089"/>
    </source>
</evidence>
<dbReference type="PROSITE" id="PS00658">
    <property type="entry name" value="FORK_HEAD_2"/>
    <property type="match status" value="1"/>
</dbReference>
<organism evidence="6 7">
    <name type="scientific">Diversispora eburnea</name>
    <dbReference type="NCBI Taxonomy" id="1213867"/>
    <lineage>
        <taxon>Eukaryota</taxon>
        <taxon>Fungi</taxon>
        <taxon>Fungi incertae sedis</taxon>
        <taxon>Mucoromycota</taxon>
        <taxon>Glomeromycotina</taxon>
        <taxon>Glomeromycetes</taxon>
        <taxon>Diversisporales</taxon>
        <taxon>Diversisporaceae</taxon>
        <taxon>Diversispora</taxon>
    </lineage>
</organism>
<reference evidence="6" key="1">
    <citation type="submission" date="2021-06" db="EMBL/GenBank/DDBJ databases">
        <authorList>
            <person name="Kallberg Y."/>
            <person name="Tangrot J."/>
            <person name="Rosling A."/>
        </authorList>
    </citation>
    <scope>NUCLEOTIDE SEQUENCE</scope>
    <source>
        <strain evidence="6">AZ414A</strain>
    </source>
</reference>
<keyword evidence="1 3" id="KW-0238">DNA-binding</keyword>
<dbReference type="InterPro" id="IPR001766">
    <property type="entry name" value="Fork_head_dom"/>
</dbReference>
<dbReference type="InterPro" id="IPR036388">
    <property type="entry name" value="WH-like_DNA-bd_sf"/>
</dbReference>
<dbReference type="PANTHER" id="PTHR11829">
    <property type="entry name" value="FORKHEAD BOX PROTEIN"/>
    <property type="match status" value="1"/>
</dbReference>
<gene>
    <name evidence="6" type="ORF">DEBURN_LOCUS2561</name>
</gene>
<dbReference type="InterPro" id="IPR036390">
    <property type="entry name" value="WH_DNA-bd_sf"/>
</dbReference>
<dbReference type="GO" id="GO:0000981">
    <property type="term" value="F:DNA-binding transcription factor activity, RNA polymerase II-specific"/>
    <property type="evidence" value="ECO:0007669"/>
    <property type="project" value="TreeGrafter"/>
</dbReference>
<dbReference type="Gene3D" id="1.10.10.10">
    <property type="entry name" value="Winged helix-like DNA-binding domain superfamily/Winged helix DNA-binding domain"/>
    <property type="match status" value="1"/>
</dbReference>
<dbReference type="EMBL" id="CAJVPK010000142">
    <property type="protein sequence ID" value="CAG8458738.1"/>
    <property type="molecule type" value="Genomic_DNA"/>
</dbReference>
<evidence type="ECO:0000256" key="1">
    <source>
        <dbReference type="ARBA" id="ARBA00023125"/>
    </source>
</evidence>
<name>A0A9N8VQC1_9GLOM</name>
<dbReference type="CDD" id="cd00059">
    <property type="entry name" value="FH_FOX"/>
    <property type="match status" value="1"/>
</dbReference>
<evidence type="ECO:0000313" key="6">
    <source>
        <dbReference type="EMBL" id="CAG8458738.1"/>
    </source>
</evidence>
<dbReference type="AlphaFoldDB" id="A0A9N8VQC1"/>
<proteinExistence type="predicted"/>
<dbReference type="GO" id="GO:0005634">
    <property type="term" value="C:nucleus"/>
    <property type="evidence" value="ECO:0007669"/>
    <property type="project" value="UniProtKB-SubCell"/>
</dbReference>
<dbReference type="PRINTS" id="PR00053">
    <property type="entry name" value="FORKHEAD"/>
</dbReference>
<dbReference type="OrthoDB" id="5954824at2759"/>
<dbReference type="SUPFAM" id="SSF46785">
    <property type="entry name" value="Winged helix' DNA-binding domain"/>
    <property type="match status" value="1"/>
</dbReference>
<feature type="domain" description="Fork-head" evidence="5">
    <location>
        <begin position="58"/>
        <end position="151"/>
    </location>
</feature>
<sequence length="288" mass="33209">MNNHLMNDFRYYQQTPLTITEALEMSGQTGIMTTDNGQMVNHNRDNSTTNDNTSAESRPPFTYISLIGQAILAAPDKKRKLNEIREWISNTYPFYKMENKRWQDAIRHNLTECLAFRHCERDDGKKRKNDWIICDKYQECFVNGNYLSHKAKEIKASKEIFEIQQFDVQELTTTWNHCAGLDLTSCSAFCHCGRDDGTLDESFINGICPNYKASEENTLALRYGETISTSSSEIQQSELTPLFQEFFLNPIQLISCSESIHRSTPQAPYNYVNMAEVENIQDNGIFEL</sequence>
<dbReference type="SMART" id="SM00339">
    <property type="entry name" value="FH"/>
    <property type="match status" value="1"/>
</dbReference>
<dbReference type="GO" id="GO:0000978">
    <property type="term" value="F:RNA polymerase II cis-regulatory region sequence-specific DNA binding"/>
    <property type="evidence" value="ECO:0007669"/>
    <property type="project" value="TreeGrafter"/>
</dbReference>
<protein>
    <submittedName>
        <fullName evidence="6">3553_t:CDS:1</fullName>
    </submittedName>
</protein>
<evidence type="ECO:0000256" key="4">
    <source>
        <dbReference type="SAM" id="MobiDB-lite"/>
    </source>
</evidence>
<dbReference type="PANTHER" id="PTHR11829:SF343">
    <property type="entry name" value="FORK-HEAD DOMAIN-CONTAINING PROTEIN"/>
    <property type="match status" value="1"/>
</dbReference>
<keyword evidence="7" id="KW-1185">Reference proteome</keyword>
<evidence type="ECO:0000256" key="2">
    <source>
        <dbReference type="ARBA" id="ARBA00023242"/>
    </source>
</evidence>
<dbReference type="Pfam" id="PF00250">
    <property type="entry name" value="Forkhead"/>
    <property type="match status" value="1"/>
</dbReference>
<comment type="subcellular location">
    <subcellularLocation>
        <location evidence="3">Nucleus</location>
    </subcellularLocation>
</comment>
<dbReference type="InterPro" id="IPR050211">
    <property type="entry name" value="FOX_domain-containing"/>
</dbReference>